<dbReference type="InterPro" id="IPR012337">
    <property type="entry name" value="RNaseH-like_sf"/>
</dbReference>
<evidence type="ECO:0000256" key="3">
    <source>
        <dbReference type="ARBA" id="ARBA00022750"/>
    </source>
</evidence>
<reference evidence="8" key="1">
    <citation type="journal article" date="2017" name="Front. Plant Sci.">
        <title>Climate Clever Clovers: New Paradigm to Reduce the Environmental Footprint of Ruminants by Breeding Low Methanogenic Forages Utilizing Haplotype Variation.</title>
        <authorList>
            <person name="Kaur P."/>
            <person name="Appels R."/>
            <person name="Bayer P.E."/>
            <person name="Keeble-Gagnere G."/>
            <person name="Wang J."/>
            <person name="Hirakawa H."/>
            <person name="Shirasawa K."/>
            <person name="Vercoe P."/>
            <person name="Stefanova K."/>
            <person name="Durmic Z."/>
            <person name="Nichols P."/>
            <person name="Revell C."/>
            <person name="Isobe S.N."/>
            <person name="Edwards D."/>
            <person name="Erskine W."/>
        </authorList>
    </citation>
    <scope>NUCLEOTIDE SEQUENCE [LARGE SCALE GENOMIC DNA]</scope>
    <source>
        <strain evidence="8">cv. Daliak</strain>
    </source>
</reference>
<name>A0A2Z6NLJ3_TRISU</name>
<dbReference type="CDD" id="cd09272">
    <property type="entry name" value="RNase_HI_RT_Ty1"/>
    <property type="match status" value="1"/>
</dbReference>
<feature type="compositionally biased region" description="Basic and acidic residues" evidence="5">
    <location>
        <begin position="243"/>
        <end position="262"/>
    </location>
</feature>
<organism evidence="7 8">
    <name type="scientific">Trifolium subterraneum</name>
    <name type="common">Subterranean clover</name>
    <dbReference type="NCBI Taxonomy" id="3900"/>
    <lineage>
        <taxon>Eukaryota</taxon>
        <taxon>Viridiplantae</taxon>
        <taxon>Streptophyta</taxon>
        <taxon>Embryophyta</taxon>
        <taxon>Tracheophyta</taxon>
        <taxon>Spermatophyta</taxon>
        <taxon>Magnoliopsida</taxon>
        <taxon>eudicotyledons</taxon>
        <taxon>Gunneridae</taxon>
        <taxon>Pentapetalae</taxon>
        <taxon>rosids</taxon>
        <taxon>fabids</taxon>
        <taxon>Fabales</taxon>
        <taxon>Fabaceae</taxon>
        <taxon>Papilionoideae</taxon>
        <taxon>50 kb inversion clade</taxon>
        <taxon>NPAAA clade</taxon>
        <taxon>Hologalegina</taxon>
        <taxon>IRL clade</taxon>
        <taxon>Trifolieae</taxon>
        <taxon>Trifolium</taxon>
    </lineage>
</organism>
<dbReference type="GO" id="GO:0046872">
    <property type="term" value="F:metal ion binding"/>
    <property type="evidence" value="ECO:0007669"/>
    <property type="project" value="UniProtKB-KW"/>
</dbReference>
<dbReference type="InterPro" id="IPR036397">
    <property type="entry name" value="RNaseH_sf"/>
</dbReference>
<dbReference type="Proteomes" id="UP000242715">
    <property type="component" value="Unassembled WGS sequence"/>
</dbReference>
<dbReference type="OrthoDB" id="413361at2759"/>
<dbReference type="SUPFAM" id="SSF53098">
    <property type="entry name" value="Ribonuclease H-like"/>
    <property type="match status" value="1"/>
</dbReference>
<dbReference type="InterPro" id="IPR043502">
    <property type="entry name" value="DNA/RNA_pol_sf"/>
</dbReference>
<keyword evidence="3" id="KW-0064">Aspartyl protease</keyword>
<evidence type="ECO:0000313" key="8">
    <source>
        <dbReference type="Proteomes" id="UP000242715"/>
    </source>
</evidence>
<dbReference type="Pfam" id="PF00665">
    <property type="entry name" value="rve"/>
    <property type="match status" value="1"/>
</dbReference>
<dbReference type="GO" id="GO:0006310">
    <property type="term" value="P:DNA recombination"/>
    <property type="evidence" value="ECO:0007669"/>
    <property type="project" value="UniProtKB-KW"/>
</dbReference>
<dbReference type="EMBL" id="DF974079">
    <property type="protein sequence ID" value="GAU44851.1"/>
    <property type="molecule type" value="Genomic_DNA"/>
</dbReference>
<dbReference type="Pfam" id="PF22936">
    <property type="entry name" value="Pol_BBD"/>
    <property type="match status" value="1"/>
</dbReference>
<feature type="compositionally biased region" description="Basic and acidic residues" evidence="5">
    <location>
        <begin position="197"/>
        <end position="209"/>
    </location>
</feature>
<dbReference type="Pfam" id="PF13976">
    <property type="entry name" value="gag_pre-integrs"/>
    <property type="match status" value="1"/>
</dbReference>
<dbReference type="SUPFAM" id="SSF56672">
    <property type="entry name" value="DNA/RNA polymerases"/>
    <property type="match status" value="1"/>
</dbReference>
<dbReference type="Pfam" id="PF07727">
    <property type="entry name" value="RVT_2"/>
    <property type="match status" value="1"/>
</dbReference>
<gene>
    <name evidence="7" type="ORF">TSUD_112250</name>
</gene>
<accession>A0A2Z6NLJ3</accession>
<dbReference type="Pfam" id="PF25597">
    <property type="entry name" value="SH3_retrovirus"/>
    <property type="match status" value="1"/>
</dbReference>
<dbReference type="PANTHER" id="PTHR42648">
    <property type="entry name" value="TRANSPOSASE, PUTATIVE-RELATED"/>
    <property type="match status" value="1"/>
</dbReference>
<dbReference type="Gene3D" id="3.30.420.10">
    <property type="entry name" value="Ribonuclease H-like superfamily/Ribonuclease H"/>
    <property type="match status" value="1"/>
</dbReference>
<feature type="domain" description="Integrase catalytic" evidence="6">
    <location>
        <begin position="463"/>
        <end position="560"/>
    </location>
</feature>
<keyword evidence="8" id="KW-1185">Reference proteome</keyword>
<proteinExistence type="predicted"/>
<dbReference type="PANTHER" id="PTHR42648:SF18">
    <property type="entry name" value="RETROTRANSPOSON, UNCLASSIFIED-LIKE PROTEIN"/>
    <property type="match status" value="1"/>
</dbReference>
<dbReference type="PROSITE" id="PS50994">
    <property type="entry name" value="INTEGRASE"/>
    <property type="match status" value="1"/>
</dbReference>
<dbReference type="InterPro" id="IPR001584">
    <property type="entry name" value="Integrase_cat-core"/>
</dbReference>
<dbReference type="InterPro" id="IPR057670">
    <property type="entry name" value="SH3_retrovirus"/>
</dbReference>
<dbReference type="InterPro" id="IPR039537">
    <property type="entry name" value="Retrotran_Ty1/copia-like"/>
</dbReference>
<evidence type="ECO:0000256" key="4">
    <source>
        <dbReference type="ARBA" id="ARBA00022801"/>
    </source>
</evidence>
<dbReference type="AlphaFoldDB" id="A0A2Z6NLJ3"/>
<dbReference type="InterPro" id="IPR025724">
    <property type="entry name" value="GAG-pre-integrase_dom"/>
</dbReference>
<dbReference type="GO" id="GO:0003676">
    <property type="term" value="F:nucleic acid binding"/>
    <property type="evidence" value="ECO:0007669"/>
    <property type="project" value="InterPro"/>
</dbReference>
<dbReference type="GO" id="GO:0006508">
    <property type="term" value="P:proteolysis"/>
    <property type="evidence" value="ECO:0007669"/>
    <property type="project" value="UniProtKB-KW"/>
</dbReference>
<evidence type="ECO:0000256" key="2">
    <source>
        <dbReference type="ARBA" id="ARBA00022723"/>
    </source>
</evidence>
<dbReference type="GO" id="GO:0003887">
    <property type="term" value="F:DNA-directed DNA polymerase activity"/>
    <property type="evidence" value="ECO:0007669"/>
    <property type="project" value="UniProtKB-KW"/>
</dbReference>
<dbReference type="InterPro" id="IPR013103">
    <property type="entry name" value="RVT_2"/>
</dbReference>
<evidence type="ECO:0000313" key="7">
    <source>
        <dbReference type="EMBL" id="GAU44851.1"/>
    </source>
</evidence>
<feature type="region of interest" description="Disordered" evidence="5">
    <location>
        <begin position="193"/>
        <end position="264"/>
    </location>
</feature>
<evidence type="ECO:0000259" key="6">
    <source>
        <dbReference type="PROSITE" id="PS50994"/>
    </source>
</evidence>
<keyword evidence="2" id="KW-0479">Metal-binding</keyword>
<dbReference type="Pfam" id="PF14223">
    <property type="entry name" value="Retrotran_gag_2"/>
    <property type="match status" value="1"/>
</dbReference>
<keyword evidence="1" id="KW-0645">Protease</keyword>
<evidence type="ECO:0000256" key="1">
    <source>
        <dbReference type="ARBA" id="ARBA00022670"/>
    </source>
</evidence>
<dbReference type="GO" id="GO:0004190">
    <property type="term" value="F:aspartic-type endopeptidase activity"/>
    <property type="evidence" value="ECO:0007669"/>
    <property type="project" value="UniProtKB-KW"/>
</dbReference>
<evidence type="ECO:0000256" key="5">
    <source>
        <dbReference type="SAM" id="MobiDB-lite"/>
    </source>
</evidence>
<dbReference type="GO" id="GO:0003964">
    <property type="term" value="F:RNA-directed DNA polymerase activity"/>
    <property type="evidence" value="ECO:0007669"/>
    <property type="project" value="UniProtKB-KW"/>
</dbReference>
<protein>
    <recommendedName>
        <fullName evidence="6">Integrase catalytic domain-containing protein</fullName>
    </recommendedName>
</protein>
<dbReference type="GO" id="GO:0004519">
    <property type="term" value="F:endonuclease activity"/>
    <property type="evidence" value="ECO:0007669"/>
    <property type="project" value="UniProtKB-KW"/>
</dbReference>
<dbReference type="GO" id="GO:0005524">
    <property type="term" value="F:ATP binding"/>
    <property type="evidence" value="ECO:0007669"/>
    <property type="project" value="UniProtKB-KW"/>
</dbReference>
<dbReference type="InterPro" id="IPR054722">
    <property type="entry name" value="PolX-like_BBD"/>
</dbReference>
<dbReference type="GO" id="GO:0015074">
    <property type="term" value="P:DNA integration"/>
    <property type="evidence" value="ECO:0007669"/>
    <property type="project" value="UniProtKB-KW"/>
</dbReference>
<sequence length="1133" mass="129745">MANANTTSNQFPANLPVFRGEHYDRWCAQMKVIFRFQDVLEIVNDGVEDLAADANEAQRTLHRDQKKKDAWDTLKKIYGGDEKLKKVKLQALRKQYEMTQMNEGETVSDFFSRLVTLTNQMKACGETIIDLQKVEKVLRALTANFDYIVVAIEESKVLSDLKLEELQVSLEAHEMRLKQRTSEKKVDQALQAKFTKKGKEEGSKWNKGKEKWRKKKNNADAASKNSKNPDDSNKHSKNSKKRNCPENKDSKRDEAQLAHSDSDDAMLMATTKMSEDKANVWYLDTGCSNHMTGNKDWFINLDESITRGIRFADNSQVNYEGIGSILVKSEDGQEAVMTDVLYVPSMKSNLISIGQLLEKNYSVEMHDKELKLFDAKDRLILKAPLSNNKTFQISINMIDQQCLVTTVNEDQNWIWHHRYGHLNFRSLNLLNLKKMVHGLPHIKTPKQLCKECCVAKPARKAFKHDLPMKSSQKLQLIHSDVCGPLEVQSMGGNYYFLTFIDEFTRHVWIYMIEKKSEVFTKFKKFKLQVERESECSIKKLRTDGGGEYVSNEFAKFCKEMPNRFWAEAAATSVYIINRCPTKKLLDKTPYEAWTGAKPSVCHFKVFGSLCFRHVPEQLRRKLDDRSQAMVFLGYHSTGAYKLYSPTENKMIISRDVQFDESNGWNWSDKTVHNDAASSSVRTVLEETIGQDTMSCQLKSYAGRIEPINLDQAMNNSNWLEAMKEEIHAIEKNRTWYLGDKTDKRAIDVKWIYKLKLRPNGEIAKYKARLVSRGFLQKAGIDFNEVYAPVARLETIRIVVAIAAYNGWKMHQLDVESAFLNGPLEEEVYVKQPPGFEVKGQEQKVYRLRKALYGLKQAPRAWNKRIDGFLIKIGFTKCVSEHGLYVKGSSKLDHIIRCLYVDDLLITGANEKEILKFKTSLMQEFEMSDLGNLSYFLGMEFKHTKKGVFLHQKKYAEDILNRFKMVNCNTTITPIETGSKLSKISTDELVDATLYKQIIGSLRYLCNTRPDISHSVGLVSRFMEQPRRIMRYIKGTIDHGILMPSQKSTKGEISVHGYSDSDWGGDQDDKKSTAGYLFMLGGALICWSSKKQGIVALSSCEAEYVVASYAAFKVKLLVDNKSAIDLANHPMRVF</sequence>
<keyword evidence="4" id="KW-0378">Hydrolase</keyword>